<dbReference type="Ensembl" id="ENSFHET00000022037.1">
    <property type="protein sequence ID" value="ENSFHEP00000030486.1"/>
    <property type="gene ID" value="ENSFHEG00000015808.1"/>
</dbReference>
<evidence type="ECO:0000313" key="2">
    <source>
        <dbReference type="Ensembl" id="ENSFHEP00000030486.1"/>
    </source>
</evidence>
<dbReference type="AlphaFoldDB" id="A0A3Q2QRR8"/>
<feature type="transmembrane region" description="Helical" evidence="1">
    <location>
        <begin position="55"/>
        <end position="80"/>
    </location>
</feature>
<reference evidence="2" key="2">
    <citation type="submission" date="2025-09" db="UniProtKB">
        <authorList>
            <consortium name="Ensembl"/>
        </authorList>
    </citation>
    <scope>IDENTIFICATION</scope>
</reference>
<sequence>MSKLGLRDNDKCWRCEKERATLVHTFYECEIVHNLWAADIQCINKVLKVEFREGLGLCILGILPMKSGMCTLLFVFKFLLFNLLGFVLFFSLNVNLNLFVMLMFIHWFCI</sequence>
<accession>A0A3Q2QRR8</accession>
<name>A0A3Q2QRR8_FUNHE</name>
<protein>
    <submittedName>
        <fullName evidence="2">Uncharacterized protein</fullName>
    </submittedName>
</protein>
<keyword evidence="1" id="KW-1133">Transmembrane helix</keyword>
<keyword evidence="3" id="KW-1185">Reference proteome</keyword>
<proteinExistence type="predicted"/>
<evidence type="ECO:0000313" key="3">
    <source>
        <dbReference type="Proteomes" id="UP000265000"/>
    </source>
</evidence>
<keyword evidence="1" id="KW-0812">Transmembrane</keyword>
<dbReference type="Proteomes" id="UP000265000">
    <property type="component" value="Unplaced"/>
</dbReference>
<organism evidence="2 3">
    <name type="scientific">Fundulus heteroclitus</name>
    <name type="common">Killifish</name>
    <name type="synonym">Mummichog</name>
    <dbReference type="NCBI Taxonomy" id="8078"/>
    <lineage>
        <taxon>Eukaryota</taxon>
        <taxon>Metazoa</taxon>
        <taxon>Chordata</taxon>
        <taxon>Craniata</taxon>
        <taxon>Vertebrata</taxon>
        <taxon>Euteleostomi</taxon>
        <taxon>Actinopterygii</taxon>
        <taxon>Neopterygii</taxon>
        <taxon>Teleostei</taxon>
        <taxon>Neoteleostei</taxon>
        <taxon>Acanthomorphata</taxon>
        <taxon>Ovalentaria</taxon>
        <taxon>Atherinomorphae</taxon>
        <taxon>Cyprinodontiformes</taxon>
        <taxon>Fundulidae</taxon>
        <taxon>Fundulus</taxon>
    </lineage>
</organism>
<feature type="transmembrane region" description="Helical" evidence="1">
    <location>
        <begin position="86"/>
        <end position="109"/>
    </location>
</feature>
<evidence type="ECO:0000256" key="1">
    <source>
        <dbReference type="SAM" id="Phobius"/>
    </source>
</evidence>
<reference evidence="2" key="1">
    <citation type="submission" date="2025-08" db="UniProtKB">
        <authorList>
            <consortium name="Ensembl"/>
        </authorList>
    </citation>
    <scope>IDENTIFICATION</scope>
</reference>
<dbReference type="GeneTree" id="ENSGT00940000177400"/>
<keyword evidence="1" id="KW-0472">Membrane</keyword>